<dbReference type="GO" id="GO:0005634">
    <property type="term" value="C:nucleus"/>
    <property type="evidence" value="ECO:0007669"/>
    <property type="project" value="UniProtKB-SubCell"/>
</dbReference>
<feature type="compositionally biased region" description="Acidic residues" evidence="7">
    <location>
        <begin position="1"/>
        <end position="11"/>
    </location>
</feature>
<dbReference type="PROSITE" id="PS50102">
    <property type="entry name" value="RRM"/>
    <property type="match status" value="1"/>
</dbReference>
<evidence type="ECO:0008006" key="12">
    <source>
        <dbReference type="Google" id="ProtNLM"/>
    </source>
</evidence>
<keyword evidence="5" id="KW-0539">Nucleus</keyword>
<dbReference type="InterPro" id="IPR012677">
    <property type="entry name" value="Nucleotide-bd_a/b_plait_sf"/>
</dbReference>
<feature type="domain" description="RRM" evidence="8">
    <location>
        <begin position="107"/>
        <end position="181"/>
    </location>
</feature>
<evidence type="ECO:0000256" key="3">
    <source>
        <dbReference type="ARBA" id="ARBA00022679"/>
    </source>
</evidence>
<feature type="domain" description="Macro" evidence="9">
    <location>
        <begin position="841"/>
        <end position="1026"/>
    </location>
</feature>
<dbReference type="EMBL" id="CAJPWZ010002944">
    <property type="protein sequence ID" value="CAG2248586.1"/>
    <property type="molecule type" value="Genomic_DNA"/>
</dbReference>
<feature type="compositionally biased region" description="Acidic residues" evidence="7">
    <location>
        <begin position="89"/>
        <end position="100"/>
    </location>
</feature>
<dbReference type="GO" id="GO:0070212">
    <property type="term" value="P:protein poly-ADP-ribosylation"/>
    <property type="evidence" value="ECO:0007669"/>
    <property type="project" value="TreeGrafter"/>
</dbReference>
<dbReference type="Pfam" id="PF01661">
    <property type="entry name" value="Macro"/>
    <property type="match status" value="3"/>
</dbReference>
<protein>
    <recommendedName>
        <fullName evidence="12">Poly [ADP-ribose] polymerase</fullName>
    </recommendedName>
</protein>
<dbReference type="InterPro" id="IPR052056">
    <property type="entry name" value="Mono-ARTD/PARP"/>
</dbReference>
<dbReference type="GO" id="GO:0010629">
    <property type="term" value="P:negative regulation of gene expression"/>
    <property type="evidence" value="ECO:0007669"/>
    <property type="project" value="TreeGrafter"/>
</dbReference>
<feature type="region of interest" description="Disordered" evidence="7">
    <location>
        <begin position="80"/>
        <end position="100"/>
    </location>
</feature>
<dbReference type="GO" id="GO:0003950">
    <property type="term" value="F:NAD+ poly-ADP-ribosyltransferase activity"/>
    <property type="evidence" value="ECO:0007669"/>
    <property type="project" value="InterPro"/>
</dbReference>
<dbReference type="GO" id="GO:1990404">
    <property type="term" value="F:NAD+-protein mono-ADP-ribosyltransferase activity"/>
    <property type="evidence" value="ECO:0007669"/>
    <property type="project" value="TreeGrafter"/>
</dbReference>
<dbReference type="GO" id="GO:0005737">
    <property type="term" value="C:cytoplasm"/>
    <property type="evidence" value="ECO:0007669"/>
    <property type="project" value="TreeGrafter"/>
</dbReference>
<evidence type="ECO:0000256" key="6">
    <source>
        <dbReference type="PROSITE-ProRule" id="PRU00176"/>
    </source>
</evidence>
<comment type="subcellular location">
    <subcellularLocation>
        <location evidence="1">Nucleus</location>
    </subcellularLocation>
</comment>
<dbReference type="PROSITE" id="PS51154">
    <property type="entry name" value="MACRO"/>
    <property type="match status" value="3"/>
</dbReference>
<evidence type="ECO:0000259" key="9">
    <source>
        <dbReference type="PROSITE" id="PS51154"/>
    </source>
</evidence>
<dbReference type="Gene3D" id="3.30.70.330">
    <property type="match status" value="3"/>
</dbReference>
<dbReference type="PANTHER" id="PTHR14453">
    <property type="entry name" value="PARP/ZINC FINGER CCCH TYPE DOMAIN CONTAINING PROTEIN"/>
    <property type="match status" value="1"/>
</dbReference>
<accession>A0A8S3V2S9</accession>
<evidence type="ECO:0000256" key="5">
    <source>
        <dbReference type="ARBA" id="ARBA00023242"/>
    </source>
</evidence>
<keyword evidence="6" id="KW-0694">RNA-binding</keyword>
<evidence type="ECO:0000256" key="2">
    <source>
        <dbReference type="ARBA" id="ARBA00022676"/>
    </source>
</evidence>
<dbReference type="GO" id="GO:0003723">
    <property type="term" value="F:RNA binding"/>
    <property type="evidence" value="ECO:0007669"/>
    <property type="project" value="UniProtKB-UniRule"/>
</dbReference>
<dbReference type="CDD" id="cd02907">
    <property type="entry name" value="Macro_Af1521_BAL-like"/>
    <property type="match status" value="1"/>
</dbReference>
<keyword evidence="2" id="KW-0328">Glycosyltransferase</keyword>
<feature type="domain" description="Macro" evidence="9">
    <location>
        <begin position="1052"/>
        <end position="1235"/>
    </location>
</feature>
<dbReference type="OrthoDB" id="6159649at2759"/>
<evidence type="ECO:0000256" key="4">
    <source>
        <dbReference type="ARBA" id="ARBA00023027"/>
    </source>
</evidence>
<sequence length="1802" mass="202603">MEETVPNDDWEVIGNDSNNDEDKDCQHQTKMLKVSKIPQTSTEDTLIFFFENTRKYGGGDIESISYDKRSSTAIITFAEDGDKSLQNESTEDDYSSPESDFEAETVCTIEVSGMKKTTTEDTVMYYFESRKGAHADVKSIEFVENKNMYLVTFENEEAVNTAMEKKHRIDGAELHVKKACPSKRYPNKVLISGLGENISADGLINFLEAKTKIDVETVEMGEEGFGKAIVTFEKSIDIEEIQSALKNKSFDGNHLKVHPVEVSNCIIVRGYSEETTYEAIENYFDNKRRSGVENVTECKMNEEENYCVIYFEDPKDAIVATQREHVVSKCTLSVNIFYDCLGIPTDNEEGSKFKPLPPVTVHNFDKQKVKFMLHLNSNKEEFQKELNKMHAEVHWPSHGEESILTIHPTLTRNTKDWQKISKTWEVDVRKEVDVFSQKLLVEKLSTLQESWDQVMNKVREIDIPNPDNVILSVEKPPICEIQIVGITSDVAAVSRKIKNVIDEITEDLNIKKQQVTEDVQLKHHQLVILDLTDFPSNTQNTLGNIEININIEALKIKFKGISSSVVNAKLQMYEVTGSISSTSLGSRSPEFIQFLDKPKVTKSVLKRMKDQQCIGVWEVHNRKITLYSTSDEEVSKVADVFKDSIIETKVDVDNFQKSLLHSKKWIQQLKAIEDECHRKLISVKIIADKQEDIILLCTSKAETAAIKEEIQNFFYSNTEIELKLEVEKSKLKFLQEYMKDEVENLERRMKQQQIIVAVKSDNVLVKANQEGIQEAQKCVNELVKNIYRTENSVDKPGLHKLMDTDKGKSKLKMIGKQAGVIISIEGGDRSIQGSKSSTNLDGRVIYIAAGGQEVIVIKADITALSVDVIVNAANKDLVHTGGLAKVLINKGGISIQHECDQYTKHHGQLSEGEVFCSGPGSLHCKHIVHAVGPIWQGGRNKEEGQLYDCVTTSLEETDKRNLSSIAIPALCTGIFGYPASEATKVITESVRDYFKRPHSSSIKTVFLCDIVTSTVDLFVKAANKFFNQPDSKYHSRPGRGRSANRFEDASHNKGRQNITSGNIKIKIRKEDLHKMKVDAIVNTTSRDLELSKGIVSASLLKHGGSVLQRECYQKHPNGVEYGKVAVTSGGRLHCKIVCHGSLEQWKSDGSSIKVFESFIMNCLHTADKKGFRSIAFPAMGTGKLNYPRDLVAKHMYKCVEDFSSKNPKSTITEVFFVLYYKDHLTVQAFEDQEKIQLKSRVEHETPTTFQEKVIIVFYYNSWSNFVGNKKPEDDKVYSINLGKLVLKVYQGDITAVQVEVIVNSSNTNLDMSLGEVSKAILQKGGDKIKKQLLNQKTDMKNDGIAVTACKGSGLLCDVVIHVDMQDTTHKLKEKITHVLEKTEELGKISVAFPALGTSNANITIKDAAEEMYSAVRQFQSTSPQHVKEVHVVIFKNDQMKIFMETIKACVITGNKKGWMDYVYDYAIDYFGYGQLSDNQTKILTEDRTKMSSDKQSTAVTFVIYAKTRKEAERAVTVLETELDQEYVSRKIKDRMVAELNPEQITALKFLGKSENVEIHVDKGNKEIVLTGIIDNISSAMSAANKIIQTAQEQNSLIRKLKFPHDVNLLLEEAFKDDSTKVTFLASDGSKMVIDLTSYKMFSEDDPTDDNGVIRKTKLVSDSDFKPPEHWDDMADDEYIKIVPLVQSSKEYTDVLTYFNKTGGTITAYGKGVYFAVNVSYSAPSYSRVDPTDGLKRMLMCKVLAGEFTVGNSSMRTPPPKTQSAAGSHILYDSTTNNVSSPGMYVIYHDSQAVAEYLVTFKQ</sequence>
<dbReference type="Gene3D" id="3.90.228.10">
    <property type="match status" value="1"/>
</dbReference>
<dbReference type="InterPro" id="IPR035979">
    <property type="entry name" value="RBD_domain_sf"/>
</dbReference>
<keyword evidence="3" id="KW-0808">Transferase</keyword>
<dbReference type="SMART" id="SM00506">
    <property type="entry name" value="A1pp"/>
    <property type="match status" value="3"/>
</dbReference>
<dbReference type="Pfam" id="PF23084">
    <property type="entry name" value="KH_PARP14_1"/>
    <property type="match status" value="1"/>
</dbReference>
<feature type="region of interest" description="Disordered" evidence="7">
    <location>
        <begin position="1029"/>
        <end position="1056"/>
    </location>
</feature>
<dbReference type="InterPro" id="IPR012317">
    <property type="entry name" value="Poly(ADP-ribose)pol_cat_dom"/>
</dbReference>
<dbReference type="Pfam" id="PF23085">
    <property type="entry name" value="RRM_PARP14_3"/>
    <property type="match status" value="3"/>
</dbReference>
<dbReference type="Gene3D" id="3.40.220.10">
    <property type="entry name" value="Leucine Aminopeptidase, subunit E, domain 1"/>
    <property type="match status" value="3"/>
</dbReference>
<name>A0A8S3V2S9_MYTED</name>
<dbReference type="InterPro" id="IPR002589">
    <property type="entry name" value="Macro_dom"/>
</dbReference>
<reference evidence="10" key="1">
    <citation type="submission" date="2021-03" db="EMBL/GenBank/DDBJ databases">
        <authorList>
            <person name="Bekaert M."/>
        </authorList>
    </citation>
    <scope>NUCLEOTIDE SEQUENCE</scope>
</reference>
<evidence type="ECO:0000256" key="1">
    <source>
        <dbReference type="ARBA" id="ARBA00004123"/>
    </source>
</evidence>
<dbReference type="InterPro" id="IPR057044">
    <property type="entry name" value="PARP14_KH_1"/>
</dbReference>
<evidence type="ECO:0000313" key="11">
    <source>
        <dbReference type="Proteomes" id="UP000683360"/>
    </source>
</evidence>
<feature type="domain" description="Macro" evidence="9">
    <location>
        <begin position="1273"/>
        <end position="1450"/>
    </location>
</feature>
<evidence type="ECO:0000313" key="10">
    <source>
        <dbReference type="EMBL" id="CAG2248586.1"/>
    </source>
</evidence>
<dbReference type="SUPFAM" id="SSF54928">
    <property type="entry name" value="RNA-binding domain, RBD"/>
    <property type="match status" value="2"/>
</dbReference>
<dbReference type="Proteomes" id="UP000683360">
    <property type="component" value="Unassembled WGS sequence"/>
</dbReference>
<dbReference type="Pfam" id="PF00644">
    <property type="entry name" value="PARP"/>
    <property type="match status" value="1"/>
</dbReference>
<organism evidence="10 11">
    <name type="scientific">Mytilus edulis</name>
    <name type="common">Blue mussel</name>
    <dbReference type="NCBI Taxonomy" id="6550"/>
    <lineage>
        <taxon>Eukaryota</taxon>
        <taxon>Metazoa</taxon>
        <taxon>Spiralia</taxon>
        <taxon>Lophotrochozoa</taxon>
        <taxon>Mollusca</taxon>
        <taxon>Bivalvia</taxon>
        <taxon>Autobranchia</taxon>
        <taxon>Pteriomorphia</taxon>
        <taxon>Mytilida</taxon>
        <taxon>Mytiloidea</taxon>
        <taxon>Mytilidae</taxon>
        <taxon>Mytilinae</taxon>
        <taxon>Mytilus</taxon>
    </lineage>
</organism>
<dbReference type="GO" id="GO:0003714">
    <property type="term" value="F:transcription corepressor activity"/>
    <property type="evidence" value="ECO:0007669"/>
    <property type="project" value="TreeGrafter"/>
</dbReference>
<dbReference type="SUPFAM" id="SSF56399">
    <property type="entry name" value="ADP-ribosylation"/>
    <property type="match status" value="1"/>
</dbReference>
<dbReference type="SUPFAM" id="SSF52949">
    <property type="entry name" value="Macro domain-like"/>
    <property type="match status" value="3"/>
</dbReference>
<proteinExistence type="predicted"/>
<keyword evidence="4" id="KW-0520">NAD</keyword>
<dbReference type="InterPro" id="IPR043472">
    <property type="entry name" value="Macro_dom-like"/>
</dbReference>
<gene>
    <name evidence="10" type="ORF">MEDL_60428</name>
</gene>
<dbReference type="InterPro" id="IPR000504">
    <property type="entry name" value="RRM_dom"/>
</dbReference>
<dbReference type="PANTHER" id="PTHR14453:SF102">
    <property type="entry name" value="PROTEIN MONO-ADP-RIBOSYLTRANSFERASE PARP14-LIKE"/>
    <property type="match status" value="1"/>
</dbReference>
<feature type="region of interest" description="Disordered" evidence="7">
    <location>
        <begin position="1"/>
        <end position="24"/>
    </location>
</feature>
<keyword evidence="11" id="KW-1185">Reference proteome</keyword>
<evidence type="ECO:0000259" key="8">
    <source>
        <dbReference type="PROSITE" id="PS50102"/>
    </source>
</evidence>
<evidence type="ECO:0000256" key="7">
    <source>
        <dbReference type="SAM" id="MobiDB-lite"/>
    </source>
</evidence>
<comment type="caution">
    <text evidence="10">The sequence shown here is derived from an EMBL/GenBank/DDBJ whole genome shotgun (WGS) entry which is preliminary data.</text>
</comment>
<dbReference type="SMART" id="SM00360">
    <property type="entry name" value="RRM"/>
    <property type="match status" value="3"/>
</dbReference>